<evidence type="ECO:0000256" key="1">
    <source>
        <dbReference type="SAM" id="Coils"/>
    </source>
</evidence>
<dbReference type="InterPro" id="IPR000697">
    <property type="entry name" value="WH1/EVH1_dom"/>
</dbReference>
<feature type="compositionally biased region" description="Pro residues" evidence="2">
    <location>
        <begin position="322"/>
        <end position="343"/>
    </location>
</feature>
<feature type="compositionally biased region" description="Low complexity" evidence="2">
    <location>
        <begin position="429"/>
        <end position="445"/>
    </location>
</feature>
<keyword evidence="4" id="KW-1185">Reference proteome</keyword>
<dbReference type="Proteomes" id="UP000887565">
    <property type="component" value="Unplaced"/>
</dbReference>
<feature type="region of interest" description="Disordered" evidence="2">
    <location>
        <begin position="464"/>
        <end position="556"/>
    </location>
</feature>
<dbReference type="Gene3D" id="2.30.29.30">
    <property type="entry name" value="Pleckstrin-homology domain (PH domain)/Phosphotyrosine-binding domain (PTB)"/>
    <property type="match status" value="1"/>
</dbReference>
<feature type="coiled-coil region" evidence="1">
    <location>
        <begin position="624"/>
        <end position="659"/>
    </location>
</feature>
<feature type="compositionally biased region" description="Basic and acidic residues" evidence="2">
    <location>
        <begin position="485"/>
        <end position="495"/>
    </location>
</feature>
<dbReference type="OMA" id="HYHETSH"/>
<dbReference type="InterPro" id="IPR011993">
    <property type="entry name" value="PH-like_dom_sf"/>
</dbReference>
<dbReference type="PANTHER" id="PTHR11202:SF22">
    <property type="entry name" value="PROTEIN ENABLED"/>
    <property type="match status" value="1"/>
</dbReference>
<feature type="compositionally biased region" description="Polar residues" evidence="2">
    <location>
        <begin position="283"/>
        <end position="297"/>
    </location>
</feature>
<evidence type="ECO:0000313" key="5">
    <source>
        <dbReference type="WBParaSite" id="nRc.2.0.1.t44844-RA"/>
    </source>
</evidence>
<keyword evidence="1" id="KW-0175">Coiled coil</keyword>
<feature type="region of interest" description="Disordered" evidence="2">
    <location>
        <begin position="283"/>
        <end position="353"/>
    </location>
</feature>
<evidence type="ECO:0000313" key="4">
    <source>
        <dbReference type="Proteomes" id="UP000887565"/>
    </source>
</evidence>
<feature type="compositionally biased region" description="Polar residues" evidence="2">
    <location>
        <begin position="374"/>
        <end position="385"/>
    </location>
</feature>
<sequence length="670" mass="71595">MEFLSEQSIACVRGSVLVYDDSSKKWIPSGSSGTQGLSKIQIFHNLQTNGFRIVGRKEKDHEVVVNCSIFRGLNYNQTTQIFHQWRDKRQIYGLNFMAPDDASTFAQAMTRALEVTTANNSQTATATSSSCSTEQSSGHSNNSSSSNQSRSMMNGHSAPTDTTTCRSVTNGSASFSNANPVHYHETSHYLASNLVFCDEKSLSSSNTDTSAIHQYQQQKIYATNAGGVEQYGREEICYAPGIVAAASSGCHQRRSSQGSSGSSGSAGLYNNVIYSTSSVSSAIQYGSTPPSVQQQYVHNNNGSNHGGPSLPSTTPPQRQIPKAPPPPPQPKTPGGVPAPPPLPSNILNGSPSTCEQINSLAQALASTKLRKTSSKQIGENSSKASLNGRENRSQSMGSVENCKKLAKFKTNFNSSFLLNGPSFCPAMRLSTSSQQQPQPLQQGTPHSNIISEMAATLARRRMMMQESANEGSSSPGTADSPTKFGADRETKKIWENRNGSRVNDDKCLDSPRTHRKVPSGSSLSSQEDVINSGSVGLSVAPNGQSRSHGGSSASLVNFGVAPPTSVIGSTNGHSTQRSLSNGPSTGALFCVTANANTSIATAAPVQRNISAAGCSEEKILNLYMQKMKDLLDETKKEILQEVKQEMQQAKKEILDAAQNKILRHLLLLLA</sequence>
<evidence type="ECO:0000256" key="2">
    <source>
        <dbReference type="SAM" id="MobiDB-lite"/>
    </source>
</evidence>
<feature type="region of interest" description="Disordered" evidence="2">
    <location>
        <begin position="428"/>
        <end position="448"/>
    </location>
</feature>
<dbReference type="CDD" id="cd01207">
    <property type="entry name" value="EVH1_Ena_VASP-like"/>
    <property type="match status" value="1"/>
</dbReference>
<dbReference type="GO" id="GO:0017124">
    <property type="term" value="F:SH3 domain binding"/>
    <property type="evidence" value="ECO:0007669"/>
    <property type="project" value="TreeGrafter"/>
</dbReference>
<proteinExistence type="predicted"/>
<feature type="compositionally biased region" description="Low complexity" evidence="2">
    <location>
        <begin position="118"/>
        <end position="155"/>
    </location>
</feature>
<feature type="region of interest" description="Disordered" evidence="2">
    <location>
        <begin position="369"/>
        <end position="398"/>
    </location>
</feature>
<dbReference type="SUPFAM" id="SSF50729">
    <property type="entry name" value="PH domain-like"/>
    <property type="match status" value="1"/>
</dbReference>
<feature type="region of interest" description="Disordered" evidence="2">
    <location>
        <begin position="118"/>
        <end position="165"/>
    </location>
</feature>
<dbReference type="SMART" id="SM00461">
    <property type="entry name" value="WH1"/>
    <property type="match status" value="1"/>
</dbReference>
<dbReference type="Pfam" id="PF00568">
    <property type="entry name" value="WH1"/>
    <property type="match status" value="1"/>
</dbReference>
<dbReference type="InterPro" id="IPR038023">
    <property type="entry name" value="VASP_sf"/>
</dbReference>
<feature type="compositionally biased region" description="Polar residues" evidence="2">
    <location>
        <begin position="519"/>
        <end position="555"/>
    </location>
</feature>
<feature type="compositionally biased region" description="Low complexity" evidence="2">
    <location>
        <begin position="298"/>
        <end position="321"/>
    </location>
</feature>
<feature type="compositionally biased region" description="Basic and acidic residues" evidence="2">
    <location>
        <begin position="502"/>
        <end position="512"/>
    </location>
</feature>
<dbReference type="WBParaSite" id="nRc.2.0.1.t44844-RA">
    <property type="protein sequence ID" value="nRc.2.0.1.t44844-RA"/>
    <property type="gene ID" value="nRc.2.0.1.g44844"/>
</dbReference>
<dbReference type="PROSITE" id="PS50229">
    <property type="entry name" value="WH1"/>
    <property type="match status" value="1"/>
</dbReference>
<feature type="domain" description="WH1" evidence="3">
    <location>
        <begin position="1"/>
        <end position="116"/>
    </location>
</feature>
<name>A0A915L0Y6_ROMCU</name>
<reference evidence="5" key="1">
    <citation type="submission" date="2022-11" db="UniProtKB">
        <authorList>
            <consortium name="WormBaseParasite"/>
        </authorList>
    </citation>
    <scope>IDENTIFICATION</scope>
</reference>
<protein>
    <submittedName>
        <fullName evidence="5">WH1 domain-containing protein</fullName>
    </submittedName>
</protein>
<dbReference type="SUPFAM" id="SSF118370">
    <property type="entry name" value="Vasodilator-stimulated phosphoprotein, VASP, tetramerisation domain"/>
    <property type="match status" value="1"/>
</dbReference>
<organism evidence="4 5">
    <name type="scientific">Romanomermis culicivorax</name>
    <name type="common">Nematode worm</name>
    <dbReference type="NCBI Taxonomy" id="13658"/>
    <lineage>
        <taxon>Eukaryota</taxon>
        <taxon>Metazoa</taxon>
        <taxon>Ecdysozoa</taxon>
        <taxon>Nematoda</taxon>
        <taxon>Enoplea</taxon>
        <taxon>Dorylaimia</taxon>
        <taxon>Mermithida</taxon>
        <taxon>Mermithoidea</taxon>
        <taxon>Mermithidae</taxon>
        <taxon>Romanomermis</taxon>
    </lineage>
</organism>
<dbReference type="Gene3D" id="1.20.5.1160">
    <property type="entry name" value="Vasodilator-stimulated phosphoprotein"/>
    <property type="match status" value="1"/>
</dbReference>
<evidence type="ECO:0000259" key="3">
    <source>
        <dbReference type="PROSITE" id="PS50229"/>
    </source>
</evidence>
<feature type="compositionally biased region" description="Polar residues" evidence="2">
    <location>
        <begin position="466"/>
        <end position="480"/>
    </location>
</feature>
<dbReference type="PANTHER" id="PTHR11202">
    <property type="entry name" value="SPROUTY-RELATED, EVH1 DOMAIN-CONTAINING PROTEIN FAMILY MEMBER"/>
    <property type="match status" value="1"/>
</dbReference>
<accession>A0A915L0Y6</accession>
<dbReference type="AlphaFoldDB" id="A0A915L0Y6"/>